<keyword evidence="3" id="KW-1185">Reference proteome</keyword>
<dbReference type="EMBL" id="JAFEUM010000001">
    <property type="protein sequence ID" value="MBM7035537.1"/>
    <property type="molecule type" value="Genomic_DNA"/>
</dbReference>
<dbReference type="InterPro" id="IPR003782">
    <property type="entry name" value="SCO1/SenC"/>
</dbReference>
<comment type="caution">
    <text evidence="2">The sequence shown here is derived from an EMBL/GenBank/DDBJ whole genome shotgun (WGS) entry which is preliminary data.</text>
</comment>
<dbReference type="RefSeq" id="WP_205157130.1">
    <property type="nucleotide sequence ID" value="NZ_JAFEUM010000001.1"/>
</dbReference>
<evidence type="ECO:0000256" key="1">
    <source>
        <dbReference type="ARBA" id="ARBA00010996"/>
    </source>
</evidence>
<accession>A0ABS2HHG7</accession>
<reference evidence="2 3" key="1">
    <citation type="submission" date="2021-02" db="EMBL/GenBank/DDBJ databases">
        <authorList>
            <person name="Park J.-S."/>
        </authorList>
    </citation>
    <scope>NUCLEOTIDE SEQUENCE [LARGE SCALE GENOMIC DNA]</scope>
    <source>
        <strain evidence="2 3">188UL20-2</strain>
    </source>
</reference>
<dbReference type="CDD" id="cd02968">
    <property type="entry name" value="SCO"/>
    <property type="match status" value="1"/>
</dbReference>
<organism evidence="2 3">
    <name type="scientific">Vibrio ulleungensis</name>
    <dbReference type="NCBI Taxonomy" id="2807619"/>
    <lineage>
        <taxon>Bacteria</taxon>
        <taxon>Pseudomonadati</taxon>
        <taxon>Pseudomonadota</taxon>
        <taxon>Gammaproteobacteria</taxon>
        <taxon>Vibrionales</taxon>
        <taxon>Vibrionaceae</taxon>
        <taxon>Vibrio</taxon>
    </lineage>
</organism>
<dbReference type="Proteomes" id="UP000809621">
    <property type="component" value="Unassembled WGS sequence"/>
</dbReference>
<name>A0ABS2HHG7_9VIBR</name>
<gene>
    <name evidence="2" type="ORF">JQC93_03875</name>
</gene>
<proteinExistence type="inferred from homology"/>
<sequence length="198" mass="22480">MSKNWTLVLVVAFALGFATKLYFDGQQEITHQQAQQGSAMVVGNDGVMNLFDPQDSRIRILYFGFTRCPDVCPTSLAMLSGAYNQLDDETLNQYYPVFVTLDPERDKGEDAHKYSQYFHPRFSGVAGTTEVTEELAKRYGVIYQKTEMEDSALEYSIDHNSYFYFVDKEGKLISKVPHTLSPDPIKATMLQLTQDAKE</sequence>
<protein>
    <submittedName>
        <fullName evidence="2">SCO family protein</fullName>
    </submittedName>
</protein>
<dbReference type="Gene3D" id="3.40.30.10">
    <property type="entry name" value="Glutaredoxin"/>
    <property type="match status" value="1"/>
</dbReference>
<dbReference type="PANTHER" id="PTHR12151">
    <property type="entry name" value="ELECTRON TRANSPORT PROTIN SCO1/SENC FAMILY MEMBER"/>
    <property type="match status" value="1"/>
</dbReference>
<evidence type="ECO:0000313" key="3">
    <source>
        <dbReference type="Proteomes" id="UP000809621"/>
    </source>
</evidence>
<dbReference type="Pfam" id="PF02630">
    <property type="entry name" value="SCO1-SenC"/>
    <property type="match status" value="1"/>
</dbReference>
<dbReference type="SUPFAM" id="SSF52833">
    <property type="entry name" value="Thioredoxin-like"/>
    <property type="match status" value="1"/>
</dbReference>
<dbReference type="InterPro" id="IPR036249">
    <property type="entry name" value="Thioredoxin-like_sf"/>
</dbReference>
<evidence type="ECO:0000313" key="2">
    <source>
        <dbReference type="EMBL" id="MBM7035537.1"/>
    </source>
</evidence>
<dbReference type="PANTHER" id="PTHR12151:SF25">
    <property type="entry name" value="LINALOOL DEHYDRATASE_ISOMERASE DOMAIN-CONTAINING PROTEIN"/>
    <property type="match status" value="1"/>
</dbReference>
<comment type="similarity">
    <text evidence="1">Belongs to the SCO1/2 family.</text>
</comment>